<name>A0ABU6NHH7_9BACI</name>
<evidence type="ECO:0000313" key="1">
    <source>
        <dbReference type="EMBL" id="MED3564185.1"/>
    </source>
</evidence>
<dbReference type="Proteomes" id="UP001330749">
    <property type="component" value="Unassembled WGS sequence"/>
</dbReference>
<dbReference type="EMBL" id="JARMQG010000282">
    <property type="protein sequence ID" value="MED3564185.1"/>
    <property type="molecule type" value="Genomic_DNA"/>
</dbReference>
<keyword evidence="2" id="KW-1185">Reference proteome</keyword>
<accession>A0ABU6NHH7</accession>
<evidence type="ECO:0000313" key="2">
    <source>
        <dbReference type="Proteomes" id="UP001330749"/>
    </source>
</evidence>
<organism evidence="1 2">
    <name type="scientific">Bacillus xiapuensis</name>
    <dbReference type="NCBI Taxonomy" id="2014075"/>
    <lineage>
        <taxon>Bacteria</taxon>
        <taxon>Bacillati</taxon>
        <taxon>Bacillota</taxon>
        <taxon>Bacilli</taxon>
        <taxon>Bacillales</taxon>
        <taxon>Bacillaceae</taxon>
        <taxon>Bacillus</taxon>
    </lineage>
</organism>
<sequence length="100" mass="12063">MANLMYAQFQKVQNQNINGKILADYWCLNIWDKYNTHTFAYESFEEMKEDWQPEKVIGNLKHYEVLEDFLDVLKHQKGFYYPSEGNLSTWIDIEKSELED</sequence>
<reference evidence="1 2" key="1">
    <citation type="submission" date="2023-03" db="EMBL/GenBank/DDBJ databases">
        <title>Bacillus Genome Sequencing.</title>
        <authorList>
            <person name="Dunlap C."/>
        </authorList>
    </citation>
    <scope>NUCLEOTIDE SEQUENCE [LARGE SCALE GENOMIC DNA]</scope>
    <source>
        <strain evidence="1 2">B-14544</strain>
    </source>
</reference>
<gene>
    <name evidence="1" type="ORF">P4447_17335</name>
</gene>
<protein>
    <submittedName>
        <fullName evidence="1">Uncharacterized protein</fullName>
    </submittedName>
</protein>
<proteinExistence type="predicted"/>
<dbReference type="RefSeq" id="WP_327969304.1">
    <property type="nucleotide sequence ID" value="NZ_JARMQG010000282.1"/>
</dbReference>
<comment type="caution">
    <text evidence="1">The sequence shown here is derived from an EMBL/GenBank/DDBJ whole genome shotgun (WGS) entry which is preliminary data.</text>
</comment>